<dbReference type="RefSeq" id="WP_073149428.1">
    <property type="nucleotide sequence ID" value="NZ_FRAG01000021.1"/>
</dbReference>
<evidence type="ECO:0000313" key="2">
    <source>
        <dbReference type="EMBL" id="SHK02396.1"/>
    </source>
</evidence>
<sequence>MRLKNKLFITLIVSIVLISGFITFKIISYKSLQVNNIIEMDLEKLVQPYLKNNSEIELSKVIPFDWDEIYIFEPYSSNGEIYSTVGVKWISANTTFFEYILNIDRTGLYRDHLKKIVFLKNKKVIYDKNYNKYIFDFSQNYYLKENQVFNVKRKNNTYLFILNMSRGDGSF</sequence>
<gene>
    <name evidence="2" type="ORF">SAMN02745912_01992</name>
</gene>
<dbReference type="AlphaFoldDB" id="A0A1M6P3C0"/>
<dbReference type="OrthoDB" id="6443639at2"/>
<proteinExistence type="predicted"/>
<keyword evidence="1" id="KW-0812">Transmembrane</keyword>
<feature type="transmembrane region" description="Helical" evidence="1">
    <location>
        <begin position="7"/>
        <end position="27"/>
    </location>
</feature>
<dbReference type="EMBL" id="FRAG01000021">
    <property type="protein sequence ID" value="SHK02396.1"/>
    <property type="molecule type" value="Genomic_DNA"/>
</dbReference>
<name>A0A1M6P3C0_PARC5</name>
<reference evidence="2 3" key="1">
    <citation type="submission" date="2016-11" db="EMBL/GenBank/DDBJ databases">
        <authorList>
            <person name="Jaros S."/>
            <person name="Januszkiewicz K."/>
            <person name="Wedrychowicz H."/>
        </authorList>
    </citation>
    <scope>NUCLEOTIDE SEQUENCE [LARGE SCALE GENOMIC DNA]</scope>
    <source>
        <strain evidence="2 3">DSM 15212</strain>
    </source>
</reference>
<protein>
    <submittedName>
        <fullName evidence="2">Uncharacterized protein</fullName>
    </submittedName>
</protein>
<accession>A0A1M6P3C0</accession>
<evidence type="ECO:0000313" key="3">
    <source>
        <dbReference type="Proteomes" id="UP000184465"/>
    </source>
</evidence>
<keyword evidence="1" id="KW-0472">Membrane</keyword>
<dbReference type="Proteomes" id="UP000184465">
    <property type="component" value="Unassembled WGS sequence"/>
</dbReference>
<keyword evidence="1" id="KW-1133">Transmembrane helix</keyword>
<organism evidence="2 3">
    <name type="scientific">Paramaledivibacter caminithermalis (strain DSM 15212 / CIP 107654 / DViRD3)</name>
    <name type="common">Clostridium caminithermale</name>
    <dbReference type="NCBI Taxonomy" id="1121301"/>
    <lineage>
        <taxon>Bacteria</taxon>
        <taxon>Bacillati</taxon>
        <taxon>Bacillota</taxon>
        <taxon>Clostridia</taxon>
        <taxon>Peptostreptococcales</taxon>
        <taxon>Caminicellaceae</taxon>
        <taxon>Paramaledivibacter</taxon>
    </lineage>
</organism>
<keyword evidence="3" id="KW-1185">Reference proteome</keyword>
<evidence type="ECO:0000256" key="1">
    <source>
        <dbReference type="SAM" id="Phobius"/>
    </source>
</evidence>